<accession>A0ABW2DSG0</accession>
<protein>
    <recommendedName>
        <fullName evidence="2">RNA 2',3'-cyclic phosphodiesterase</fullName>
        <shortName evidence="2">RNA 2',3'-CPDase</shortName>
        <ecNumber evidence="2">3.1.4.58</ecNumber>
    </recommendedName>
</protein>
<proteinExistence type="inferred from homology"/>
<dbReference type="Proteomes" id="UP001596405">
    <property type="component" value="Unassembled WGS sequence"/>
</dbReference>
<sequence length="181" mass="20701">MEETLRLFVAAALPAEVKDYLVQARDQYQDPNSRSVPEQNLHLTLYFIGNVPAFEEETNKQKIAEVAKRHQPFTLALEQLEPGPKPKSPRLIWARFRQHEAFTQLSQELTEALSSETSKQKEFIPHVTVARFKKEVRVRHNLSVVSPPEEILFPVSSIALWQSKLASPHPVYSVVEEFSLG</sequence>
<dbReference type="EMBL" id="JBHSYQ010000016">
    <property type="protein sequence ID" value="MFC7000005.1"/>
    <property type="molecule type" value="Genomic_DNA"/>
</dbReference>
<name>A0ABW2DSG0_9BACT</name>
<dbReference type="Gene3D" id="3.90.1140.10">
    <property type="entry name" value="Cyclic phosphodiesterase"/>
    <property type="match status" value="1"/>
</dbReference>
<dbReference type="HAMAP" id="MF_01940">
    <property type="entry name" value="RNA_CPDase"/>
    <property type="match status" value="1"/>
</dbReference>
<comment type="caution">
    <text evidence="3">The sequence shown here is derived from an EMBL/GenBank/DDBJ whole genome shotgun (WGS) entry which is preliminary data.</text>
</comment>
<feature type="active site" description="Proton acceptor" evidence="2">
    <location>
        <position position="126"/>
    </location>
</feature>
<dbReference type="RefSeq" id="WP_066621940.1">
    <property type="nucleotide sequence ID" value="NZ_JBHSYQ010000016.1"/>
</dbReference>
<dbReference type="PANTHER" id="PTHR35561:SF1">
    <property type="entry name" value="RNA 2',3'-CYCLIC PHOSPHODIESTERASE"/>
    <property type="match status" value="1"/>
</dbReference>
<reference evidence="4" key="1">
    <citation type="journal article" date="2019" name="Int. J. Syst. Evol. Microbiol.">
        <title>The Global Catalogue of Microorganisms (GCM) 10K type strain sequencing project: providing services to taxonomists for standard genome sequencing and annotation.</title>
        <authorList>
            <consortium name="The Broad Institute Genomics Platform"/>
            <consortium name="The Broad Institute Genome Sequencing Center for Infectious Disease"/>
            <person name="Wu L."/>
            <person name="Ma J."/>
        </authorList>
    </citation>
    <scope>NUCLEOTIDE SEQUENCE [LARGE SCALE GENOMIC DNA]</scope>
    <source>
        <strain evidence="4">CGMCC 4.7393</strain>
    </source>
</reference>
<gene>
    <name evidence="3" type="primary">thpR</name>
    <name evidence="3" type="ORF">ACFQHR_20390</name>
</gene>
<comment type="similarity">
    <text evidence="2">Belongs to the 2H phosphoesterase superfamily. ThpR family.</text>
</comment>
<keyword evidence="1 2" id="KW-0378">Hydrolase</keyword>
<dbReference type="Pfam" id="PF13563">
    <property type="entry name" value="2_5_RNA_ligase2"/>
    <property type="match status" value="1"/>
</dbReference>
<comment type="catalytic activity">
    <reaction evidence="2">
        <text>a 3'-end 2',3'-cyclophospho-ribonucleotide-RNA + H2O = a 3'-end 2'-phospho-ribonucleotide-RNA + H(+)</text>
        <dbReference type="Rhea" id="RHEA:11828"/>
        <dbReference type="Rhea" id="RHEA-COMP:10464"/>
        <dbReference type="Rhea" id="RHEA-COMP:17353"/>
        <dbReference type="ChEBI" id="CHEBI:15377"/>
        <dbReference type="ChEBI" id="CHEBI:15378"/>
        <dbReference type="ChEBI" id="CHEBI:83064"/>
        <dbReference type="ChEBI" id="CHEBI:173113"/>
        <dbReference type="EC" id="3.1.4.58"/>
    </reaction>
</comment>
<dbReference type="InterPro" id="IPR004175">
    <property type="entry name" value="RNA_CPDase"/>
</dbReference>
<evidence type="ECO:0000313" key="4">
    <source>
        <dbReference type="Proteomes" id="UP001596405"/>
    </source>
</evidence>
<comment type="function">
    <text evidence="2">Hydrolyzes RNA 2',3'-cyclic phosphodiester to an RNA 2'-phosphomonoester.</text>
</comment>
<organism evidence="3 4">
    <name type="scientific">Rufibacter roseus</name>
    <dbReference type="NCBI Taxonomy" id="1567108"/>
    <lineage>
        <taxon>Bacteria</taxon>
        <taxon>Pseudomonadati</taxon>
        <taxon>Bacteroidota</taxon>
        <taxon>Cytophagia</taxon>
        <taxon>Cytophagales</taxon>
        <taxon>Hymenobacteraceae</taxon>
        <taxon>Rufibacter</taxon>
    </lineage>
</organism>
<feature type="short sequence motif" description="HXTX 1" evidence="2">
    <location>
        <begin position="42"/>
        <end position="45"/>
    </location>
</feature>
<dbReference type="SUPFAM" id="SSF55144">
    <property type="entry name" value="LigT-like"/>
    <property type="match status" value="1"/>
</dbReference>
<keyword evidence="4" id="KW-1185">Reference proteome</keyword>
<dbReference type="NCBIfam" id="TIGR02258">
    <property type="entry name" value="2_5_ligase"/>
    <property type="match status" value="1"/>
</dbReference>
<evidence type="ECO:0000256" key="1">
    <source>
        <dbReference type="ARBA" id="ARBA00022801"/>
    </source>
</evidence>
<dbReference type="InterPro" id="IPR009097">
    <property type="entry name" value="Cyclic_Pdiesterase"/>
</dbReference>
<evidence type="ECO:0000313" key="3">
    <source>
        <dbReference type="EMBL" id="MFC7000005.1"/>
    </source>
</evidence>
<evidence type="ECO:0000256" key="2">
    <source>
        <dbReference type="HAMAP-Rule" id="MF_01940"/>
    </source>
</evidence>
<feature type="short sequence motif" description="HXTX 2" evidence="2">
    <location>
        <begin position="126"/>
        <end position="129"/>
    </location>
</feature>
<dbReference type="EC" id="3.1.4.58" evidence="2"/>
<feature type="active site" description="Proton donor" evidence="2">
    <location>
        <position position="42"/>
    </location>
</feature>
<dbReference type="PANTHER" id="PTHR35561">
    <property type="entry name" value="RNA 2',3'-CYCLIC PHOSPHODIESTERASE"/>
    <property type="match status" value="1"/>
</dbReference>